<protein>
    <submittedName>
        <fullName evidence="1">Uncharacterized protein</fullName>
    </submittedName>
</protein>
<dbReference type="Proteomes" id="UP000192900">
    <property type="component" value="Chromosome"/>
</dbReference>
<sequence length="61" mass="7151">MRAQRYRWLYENGRLSVEMAENAQDMENINLALALRATPQRQYVTQVAARLAERTEPRSVN</sequence>
<evidence type="ECO:0000313" key="1">
    <source>
        <dbReference type="EMBL" id="ARJ42231.1"/>
    </source>
</evidence>
<evidence type="ECO:0000313" key="2">
    <source>
        <dbReference type="Proteomes" id="UP000192900"/>
    </source>
</evidence>
<reference evidence="1 2" key="1">
    <citation type="submission" date="2017-02" db="EMBL/GenBank/DDBJ databases">
        <title>Complete genome sequence of the drought resistance-promoting endophyte Pantoea alhagi LTYR-11Z.</title>
        <authorList>
            <person name="Zhang L."/>
        </authorList>
    </citation>
    <scope>NUCLEOTIDE SEQUENCE [LARGE SCALE GENOMIC DNA]</scope>
    <source>
        <strain evidence="1 2">LTYR-11Z</strain>
    </source>
</reference>
<accession>A0A1W6B563</accession>
<dbReference type="KEGG" id="palh:B1H58_09525"/>
<dbReference type="EMBL" id="CP019706">
    <property type="protein sequence ID" value="ARJ42231.1"/>
    <property type="molecule type" value="Genomic_DNA"/>
</dbReference>
<gene>
    <name evidence="1" type="ORF">B1H58_09525</name>
</gene>
<organism evidence="1 2">
    <name type="scientific">Pantoea alhagi</name>
    <dbReference type="NCBI Taxonomy" id="1891675"/>
    <lineage>
        <taxon>Bacteria</taxon>
        <taxon>Pseudomonadati</taxon>
        <taxon>Pseudomonadota</taxon>
        <taxon>Gammaproteobacteria</taxon>
        <taxon>Enterobacterales</taxon>
        <taxon>Erwiniaceae</taxon>
        <taxon>Pantoea</taxon>
    </lineage>
</organism>
<dbReference type="STRING" id="1891675.B1H58_09525"/>
<name>A0A1W6B563_9GAMM</name>
<proteinExistence type="predicted"/>
<keyword evidence="2" id="KW-1185">Reference proteome</keyword>
<dbReference type="AlphaFoldDB" id="A0A1W6B563"/>